<dbReference type="SUPFAM" id="SSF48371">
    <property type="entry name" value="ARM repeat"/>
    <property type="match status" value="1"/>
</dbReference>
<feature type="non-terminal residue" evidence="2">
    <location>
        <position position="187"/>
    </location>
</feature>
<dbReference type="PANTHER" id="PTHR18460:SF3">
    <property type="entry name" value="TELO2-INTERACTING PROTEIN 1 HOMOLOG"/>
    <property type="match status" value="1"/>
</dbReference>
<feature type="domain" description="TTI1 C-terminal TPR" evidence="1">
    <location>
        <begin position="8"/>
        <end position="165"/>
    </location>
</feature>
<reference evidence="3" key="1">
    <citation type="submission" date="2022-10" db="EMBL/GenBank/DDBJ databases">
        <title>Genome assembly of Pristionchus species.</title>
        <authorList>
            <person name="Yoshida K."/>
            <person name="Sommer R.J."/>
        </authorList>
    </citation>
    <scope>NUCLEOTIDE SEQUENCE [LARGE SCALE GENOMIC DNA]</scope>
    <source>
        <strain evidence="3">RS5460</strain>
    </source>
</reference>
<proteinExistence type="predicted"/>
<dbReference type="InterPro" id="IPR016024">
    <property type="entry name" value="ARM-type_fold"/>
</dbReference>
<keyword evidence="3" id="KW-1185">Reference proteome</keyword>
<dbReference type="Pfam" id="PF24181">
    <property type="entry name" value="TPR_TTI1_C"/>
    <property type="match status" value="1"/>
</dbReference>
<dbReference type="InterPro" id="IPR057567">
    <property type="entry name" value="TPR_TTI1_C"/>
</dbReference>
<dbReference type="AlphaFoldDB" id="A0AAN5CUM3"/>
<organism evidence="2 3">
    <name type="scientific">Pristionchus mayeri</name>
    <dbReference type="NCBI Taxonomy" id="1317129"/>
    <lineage>
        <taxon>Eukaryota</taxon>
        <taxon>Metazoa</taxon>
        <taxon>Ecdysozoa</taxon>
        <taxon>Nematoda</taxon>
        <taxon>Chromadorea</taxon>
        <taxon>Rhabditida</taxon>
        <taxon>Rhabditina</taxon>
        <taxon>Diplogasteromorpha</taxon>
        <taxon>Diplogasteroidea</taxon>
        <taxon>Neodiplogasteridae</taxon>
        <taxon>Pristionchus</taxon>
    </lineage>
</organism>
<dbReference type="GO" id="GO:0005737">
    <property type="term" value="C:cytoplasm"/>
    <property type="evidence" value="ECO:0007669"/>
    <property type="project" value="TreeGrafter"/>
</dbReference>
<evidence type="ECO:0000313" key="2">
    <source>
        <dbReference type="EMBL" id="GMR50810.1"/>
    </source>
</evidence>
<name>A0AAN5CUM3_9BILA</name>
<sequence>SKIVEEPPKPTPQKSVTMAELILKRTKHLHSSLHLPVCILSLSIASECLYHVRRWDDVLLPMVHQNWASLRARFDDANYECRIAALKVLIRMAEVSKNFIHRKVKEDLWPSIESFLRAETTAKASYELSRKHKYTVALMNSLPVIFDHCALSQHLNATLADICTAISINKAQSPAVIEAAKKTQIAL</sequence>
<evidence type="ECO:0000259" key="1">
    <source>
        <dbReference type="Pfam" id="PF24181"/>
    </source>
</evidence>
<dbReference type="EMBL" id="BTRK01000004">
    <property type="protein sequence ID" value="GMR50810.1"/>
    <property type="molecule type" value="Genomic_DNA"/>
</dbReference>
<comment type="caution">
    <text evidence="2">The sequence shown here is derived from an EMBL/GenBank/DDBJ whole genome shotgun (WGS) entry which is preliminary data.</text>
</comment>
<gene>
    <name evidence="2" type="ORF">PMAYCL1PPCAC_21005</name>
</gene>
<dbReference type="Proteomes" id="UP001328107">
    <property type="component" value="Unassembled WGS sequence"/>
</dbReference>
<feature type="non-terminal residue" evidence="2">
    <location>
        <position position="1"/>
    </location>
</feature>
<accession>A0AAN5CUM3</accession>
<dbReference type="PANTHER" id="PTHR18460">
    <property type="entry name" value="TEL2 INTERACTING PROTEIN 1 TTI1 FAMILY MEMBER"/>
    <property type="match status" value="1"/>
</dbReference>
<evidence type="ECO:0000313" key="3">
    <source>
        <dbReference type="Proteomes" id="UP001328107"/>
    </source>
</evidence>
<dbReference type="InterPro" id="IPR052587">
    <property type="entry name" value="TELO2-interacting_protein_1"/>
</dbReference>
<protein>
    <recommendedName>
        <fullName evidence="1">TTI1 C-terminal TPR domain-containing protein</fullName>
    </recommendedName>
</protein>